<accession>A0A382BHL4</accession>
<evidence type="ECO:0000313" key="1">
    <source>
        <dbReference type="EMBL" id="SVB12772.1"/>
    </source>
</evidence>
<dbReference type="PRINTS" id="PR00081">
    <property type="entry name" value="GDHRDH"/>
</dbReference>
<reference evidence="1" key="1">
    <citation type="submission" date="2018-05" db="EMBL/GenBank/DDBJ databases">
        <authorList>
            <person name="Lanie J.A."/>
            <person name="Ng W.-L."/>
            <person name="Kazmierczak K.M."/>
            <person name="Andrzejewski T.M."/>
            <person name="Davidsen T.M."/>
            <person name="Wayne K.J."/>
            <person name="Tettelin H."/>
            <person name="Glass J.I."/>
            <person name="Rusch D."/>
            <person name="Podicherti R."/>
            <person name="Tsui H.-C.T."/>
            <person name="Winkler M.E."/>
        </authorList>
    </citation>
    <scope>NUCLEOTIDE SEQUENCE</scope>
</reference>
<protein>
    <recommendedName>
        <fullName evidence="2">Short-chain dehydrogenase/reductase SDR</fullName>
    </recommendedName>
</protein>
<organism evidence="1">
    <name type="scientific">marine metagenome</name>
    <dbReference type="NCBI Taxonomy" id="408172"/>
    <lineage>
        <taxon>unclassified sequences</taxon>
        <taxon>metagenomes</taxon>
        <taxon>ecological metagenomes</taxon>
    </lineage>
</organism>
<dbReference type="InterPro" id="IPR002347">
    <property type="entry name" value="SDR_fam"/>
</dbReference>
<gene>
    <name evidence="1" type="ORF">METZ01_LOCUS165626</name>
</gene>
<dbReference type="PANTHER" id="PTHR45458:SF1">
    <property type="entry name" value="SHORT CHAIN DEHYDROGENASE"/>
    <property type="match status" value="1"/>
</dbReference>
<name>A0A382BHL4_9ZZZZ</name>
<dbReference type="PANTHER" id="PTHR45458">
    <property type="entry name" value="SHORT-CHAIN DEHYDROGENASE/REDUCTASE SDR"/>
    <property type="match status" value="1"/>
</dbReference>
<dbReference type="EMBL" id="UINC01029668">
    <property type="protein sequence ID" value="SVB12772.1"/>
    <property type="molecule type" value="Genomic_DNA"/>
</dbReference>
<dbReference type="InterPro" id="IPR052184">
    <property type="entry name" value="SDR_enzymes"/>
</dbReference>
<dbReference type="InterPro" id="IPR036291">
    <property type="entry name" value="NAD(P)-bd_dom_sf"/>
</dbReference>
<dbReference type="Pfam" id="PF00106">
    <property type="entry name" value="adh_short"/>
    <property type="match status" value="1"/>
</dbReference>
<dbReference type="GO" id="GO:0016616">
    <property type="term" value="F:oxidoreductase activity, acting on the CH-OH group of donors, NAD or NADP as acceptor"/>
    <property type="evidence" value="ECO:0007669"/>
    <property type="project" value="TreeGrafter"/>
</dbReference>
<dbReference type="AlphaFoldDB" id="A0A382BHL4"/>
<dbReference type="SUPFAM" id="SSF51735">
    <property type="entry name" value="NAD(P)-binding Rossmann-fold domains"/>
    <property type="match status" value="1"/>
</dbReference>
<dbReference type="Gene3D" id="3.40.50.720">
    <property type="entry name" value="NAD(P)-binding Rossmann-like Domain"/>
    <property type="match status" value="1"/>
</dbReference>
<evidence type="ECO:0008006" key="2">
    <source>
        <dbReference type="Google" id="ProtNLM"/>
    </source>
</evidence>
<feature type="non-terminal residue" evidence="1">
    <location>
        <position position="105"/>
    </location>
</feature>
<sequence>MSTILITGANRGIGLEFARQFHAEGWKVWGTSRSLNNARKLRGLISSENVIELDVSQADQVETMGNQLREQNIELNCLINNAGVMTDRVGIDKILQDDMIQAFEV</sequence>
<proteinExistence type="predicted"/>